<evidence type="ECO:0000313" key="3">
    <source>
        <dbReference type="EMBL" id="RDJ98719.1"/>
    </source>
</evidence>
<keyword evidence="1" id="KW-0175">Coiled coil</keyword>
<reference evidence="4" key="1">
    <citation type="submission" date="2018-05" db="EMBL/GenBank/DDBJ databases">
        <authorList>
            <person name="Feng T."/>
        </authorList>
    </citation>
    <scope>NUCLEOTIDE SEQUENCE [LARGE SCALE GENOMIC DNA]</scope>
    <source>
        <strain evidence="4">S27</strain>
    </source>
</reference>
<dbReference type="Proteomes" id="UP000254875">
    <property type="component" value="Unassembled WGS sequence"/>
</dbReference>
<gene>
    <name evidence="3" type="ORF">DLM46_32520</name>
</gene>
<sequence length="339" mass="36522">MAVQIRRNVPPDAVQGRSDSPDAARGTDGARPRSKRLSPGGAVLQSLRQMTGLLRSSPARPQRAPLANLPPASTTVQQDLVGDTVKWINQQNGSTAGRPRGIRSLTREQAMAAGKPVPTRAPPPPPAGNAASSADLDDDDDLMELDAASGKITNAPRPESAPPSAATQTLSGTAPIALHRQPGYGPLGPHRPRSSWKPDLATIHEEKHESGPLRSLGAHYDDIMRQLRNANTQAQNALTQPKIPLFASTKKKRATLESKRGELQQHSAVLSRLLDESGSAAVDEKTVRQLGRKGHREIPASQILAVDRDIAETLRQRSHVQKTLETVHKWIAEIDRTLA</sequence>
<evidence type="ECO:0000256" key="1">
    <source>
        <dbReference type="SAM" id="Coils"/>
    </source>
</evidence>
<evidence type="ECO:0000313" key="4">
    <source>
        <dbReference type="Proteomes" id="UP000254875"/>
    </source>
</evidence>
<organism evidence="3 4">
    <name type="scientific">Paraburkholderia lacunae</name>
    <dbReference type="NCBI Taxonomy" id="2211104"/>
    <lineage>
        <taxon>Bacteria</taxon>
        <taxon>Pseudomonadati</taxon>
        <taxon>Pseudomonadota</taxon>
        <taxon>Betaproteobacteria</taxon>
        <taxon>Burkholderiales</taxon>
        <taxon>Burkholderiaceae</taxon>
        <taxon>Paraburkholderia</taxon>
    </lineage>
</organism>
<feature type="region of interest" description="Disordered" evidence="2">
    <location>
        <begin position="109"/>
        <end position="137"/>
    </location>
</feature>
<feature type="region of interest" description="Disordered" evidence="2">
    <location>
        <begin position="1"/>
        <end position="78"/>
    </location>
</feature>
<accession>A0A370MZC5</accession>
<evidence type="ECO:0000256" key="2">
    <source>
        <dbReference type="SAM" id="MobiDB-lite"/>
    </source>
</evidence>
<feature type="coiled-coil region" evidence="1">
    <location>
        <begin position="220"/>
        <end position="276"/>
    </location>
</feature>
<name>A0A370MZC5_9BURK</name>
<proteinExistence type="predicted"/>
<comment type="caution">
    <text evidence="3">The sequence shown here is derived from an EMBL/GenBank/DDBJ whole genome shotgun (WGS) entry which is preliminary data.</text>
</comment>
<protein>
    <submittedName>
        <fullName evidence="3">Uncharacterized protein</fullName>
    </submittedName>
</protein>
<dbReference type="EMBL" id="QHKS01000031">
    <property type="protein sequence ID" value="RDJ98719.1"/>
    <property type="molecule type" value="Genomic_DNA"/>
</dbReference>
<keyword evidence="4" id="KW-1185">Reference proteome</keyword>
<dbReference type="AlphaFoldDB" id="A0A370MZC5"/>